<dbReference type="InterPro" id="IPR018060">
    <property type="entry name" value="HTH_AraC"/>
</dbReference>
<gene>
    <name evidence="5" type="primary">rhaR_1</name>
    <name evidence="5" type="ORF">LMG26411_02145</name>
</gene>
<evidence type="ECO:0000313" key="5">
    <source>
        <dbReference type="EMBL" id="CAG2142104.1"/>
    </source>
</evidence>
<evidence type="ECO:0000313" key="6">
    <source>
        <dbReference type="Proteomes" id="UP000672657"/>
    </source>
</evidence>
<dbReference type="PANTHER" id="PTHR46796:SF7">
    <property type="entry name" value="ARAC FAMILY TRANSCRIPTIONAL REGULATOR"/>
    <property type="match status" value="1"/>
</dbReference>
<keyword evidence="6" id="KW-1185">Reference proteome</keyword>
<name>A0ABM8TF95_9BURK</name>
<proteinExistence type="predicted"/>
<dbReference type="Gene3D" id="1.10.10.60">
    <property type="entry name" value="Homeodomain-like"/>
    <property type="match status" value="2"/>
</dbReference>
<comment type="caution">
    <text evidence="5">The sequence shown here is derived from an EMBL/GenBank/DDBJ whole genome shotgun (WGS) entry which is preliminary data.</text>
</comment>
<dbReference type="SUPFAM" id="SSF46689">
    <property type="entry name" value="Homeodomain-like"/>
    <property type="match status" value="2"/>
</dbReference>
<evidence type="ECO:0000256" key="2">
    <source>
        <dbReference type="ARBA" id="ARBA00023125"/>
    </source>
</evidence>
<organism evidence="5 6">
    <name type="scientific">Cupriavidus numazuensis</name>
    <dbReference type="NCBI Taxonomy" id="221992"/>
    <lineage>
        <taxon>Bacteria</taxon>
        <taxon>Pseudomonadati</taxon>
        <taxon>Pseudomonadota</taxon>
        <taxon>Betaproteobacteria</taxon>
        <taxon>Burkholderiales</taxon>
        <taxon>Burkholderiaceae</taxon>
        <taxon>Cupriavidus</taxon>
    </lineage>
</organism>
<sequence length="326" mass="35397">MNAGHQDVVSQVLATCKADRAVTAAFTLRGDWALRSAGTEGALIRLCKGDPYWIRTDGAEPVEVRENDIAMLPRGTPHTLSAQAWPRVTVRPLGELVADHMVGRHGDHPIELAYGPEDAQPATLLYALHLWLPLSDAATMPGELPPLIVLRADESPVAMSLAAAMESIVRDSLAQRPGWRLSASRLGDLLLVHILGQYLDTVPPAQRPGPSGLDDPGIARAMARMHEAPQQAWTVAALASVALMSRTVFCERFRHLVGMAPMQYLAAHRMNLAAELLRQPHARIADVAAATGYGSDKAFDRSFRRWMGVSASQYQRQCRDGAMPAA</sequence>
<dbReference type="Proteomes" id="UP000672657">
    <property type="component" value="Unassembled WGS sequence"/>
</dbReference>
<dbReference type="PANTHER" id="PTHR46796">
    <property type="entry name" value="HTH-TYPE TRANSCRIPTIONAL ACTIVATOR RHAS-RELATED"/>
    <property type="match status" value="1"/>
</dbReference>
<accession>A0ABM8TF95</accession>
<reference evidence="5 6" key="1">
    <citation type="submission" date="2021-03" db="EMBL/GenBank/DDBJ databases">
        <authorList>
            <person name="Peeters C."/>
        </authorList>
    </citation>
    <scope>NUCLEOTIDE SEQUENCE [LARGE SCALE GENOMIC DNA]</scope>
    <source>
        <strain evidence="5 6">LMG 26411</strain>
    </source>
</reference>
<dbReference type="Pfam" id="PF12833">
    <property type="entry name" value="HTH_18"/>
    <property type="match status" value="1"/>
</dbReference>
<dbReference type="SMART" id="SM00342">
    <property type="entry name" value="HTH_ARAC"/>
    <property type="match status" value="1"/>
</dbReference>
<dbReference type="PROSITE" id="PS01124">
    <property type="entry name" value="HTH_ARAC_FAMILY_2"/>
    <property type="match status" value="1"/>
</dbReference>
<keyword evidence="2" id="KW-0238">DNA-binding</keyword>
<dbReference type="InterPro" id="IPR050204">
    <property type="entry name" value="AraC_XylS_family_regulators"/>
</dbReference>
<dbReference type="RefSeq" id="WP_211953250.1">
    <property type="nucleotide sequence ID" value="NZ_CAJPVI010000011.1"/>
</dbReference>
<evidence type="ECO:0000256" key="3">
    <source>
        <dbReference type="ARBA" id="ARBA00023163"/>
    </source>
</evidence>
<evidence type="ECO:0000256" key="1">
    <source>
        <dbReference type="ARBA" id="ARBA00023015"/>
    </source>
</evidence>
<dbReference type="EMBL" id="CAJPVI010000011">
    <property type="protein sequence ID" value="CAG2142104.1"/>
    <property type="molecule type" value="Genomic_DNA"/>
</dbReference>
<protein>
    <submittedName>
        <fullName evidence="5">HTH-type transcriptional activator RhaR</fullName>
    </submittedName>
</protein>
<feature type="domain" description="HTH araC/xylS-type" evidence="4">
    <location>
        <begin position="219"/>
        <end position="317"/>
    </location>
</feature>
<keyword evidence="3" id="KW-0804">Transcription</keyword>
<dbReference type="Pfam" id="PF12852">
    <property type="entry name" value="Cupin_6"/>
    <property type="match status" value="1"/>
</dbReference>
<dbReference type="InterPro" id="IPR032783">
    <property type="entry name" value="AraC_lig"/>
</dbReference>
<dbReference type="PROSITE" id="PS00041">
    <property type="entry name" value="HTH_ARAC_FAMILY_1"/>
    <property type="match status" value="1"/>
</dbReference>
<dbReference type="InterPro" id="IPR018062">
    <property type="entry name" value="HTH_AraC-typ_CS"/>
</dbReference>
<dbReference type="InterPro" id="IPR009057">
    <property type="entry name" value="Homeodomain-like_sf"/>
</dbReference>
<evidence type="ECO:0000259" key="4">
    <source>
        <dbReference type="PROSITE" id="PS01124"/>
    </source>
</evidence>
<keyword evidence="1" id="KW-0805">Transcription regulation</keyword>